<name>A0A939HCD5_9CLOT</name>
<comment type="caution">
    <text evidence="1">The sequence shown here is derived from an EMBL/GenBank/DDBJ whole genome shotgun (WGS) entry which is preliminary data.</text>
</comment>
<evidence type="ECO:0000313" key="1">
    <source>
        <dbReference type="EMBL" id="MBO1264713.1"/>
    </source>
</evidence>
<reference evidence="1" key="1">
    <citation type="submission" date="2021-03" db="EMBL/GenBank/DDBJ databases">
        <title>Proteiniclasticum marinus sp. nov., isolated from tidal flat sediment.</title>
        <authorList>
            <person name="Namirimu T."/>
            <person name="Yang J.-A."/>
            <person name="Yang S.-H."/>
            <person name="Kim Y.-J."/>
            <person name="Kwon K.K."/>
        </authorList>
    </citation>
    <scope>NUCLEOTIDE SEQUENCE</scope>
    <source>
        <strain evidence="1">SCR006</strain>
    </source>
</reference>
<evidence type="ECO:0000313" key="2">
    <source>
        <dbReference type="Proteomes" id="UP000664218"/>
    </source>
</evidence>
<protein>
    <submittedName>
        <fullName evidence="1">Polymer-forming cytoskeletal protein</fullName>
    </submittedName>
</protein>
<dbReference type="EMBL" id="JAFNJU010000004">
    <property type="protein sequence ID" value="MBO1264713.1"/>
    <property type="molecule type" value="Genomic_DNA"/>
</dbReference>
<dbReference type="AlphaFoldDB" id="A0A939HCD5"/>
<proteinExistence type="predicted"/>
<dbReference type="Proteomes" id="UP000664218">
    <property type="component" value="Unassembled WGS sequence"/>
</dbReference>
<sequence>MDKNNIKSVGDIHLEAGDYGDISCAGDLRFSGSVSAENVKAAGDLVAEKDVRAVKISVYGDGKFKGNLEADEISVYGDGNFHQRVKGREIKIYGSMKGTVVEGEKITINGELEKVDEISAEELTLNGEFHVTTSMNLGYGKFNLGGKSEAKEIFCEKLEVHNGMESFHGILSGLISKGKGGTLKVGVIEGDEIHLENTAADVVRGKIVKIGKGSRIGKVEYSDTLEIFDDGVVDLKEEF</sequence>
<organism evidence="1 2">
    <name type="scientific">Proteiniclasticum aestuarii</name>
    <dbReference type="NCBI Taxonomy" id="2817862"/>
    <lineage>
        <taxon>Bacteria</taxon>
        <taxon>Bacillati</taxon>
        <taxon>Bacillota</taxon>
        <taxon>Clostridia</taxon>
        <taxon>Eubacteriales</taxon>
        <taxon>Clostridiaceae</taxon>
        <taxon>Proteiniclasticum</taxon>
    </lineage>
</organism>
<gene>
    <name evidence="1" type="ORF">J3A84_06690</name>
</gene>
<keyword evidence="2" id="KW-1185">Reference proteome</keyword>
<dbReference type="RefSeq" id="WP_207599230.1">
    <property type="nucleotide sequence ID" value="NZ_JAFNJU010000004.1"/>
</dbReference>
<accession>A0A939HCD5</accession>